<dbReference type="Pfam" id="PF00069">
    <property type="entry name" value="Pkinase"/>
    <property type="match status" value="1"/>
</dbReference>
<protein>
    <submittedName>
        <fullName evidence="2">Serine/threonine protein kinase</fullName>
    </submittedName>
</protein>
<reference evidence="2" key="1">
    <citation type="journal article" date="2017" name="Science">
        <title>Giant viruses with an expanded complement of translation system components.</title>
        <authorList>
            <person name="Schulz F."/>
            <person name="Yutin N."/>
            <person name="Ivanova N.N."/>
            <person name="Ortega D.R."/>
            <person name="Lee T.K."/>
            <person name="Vierheilig J."/>
            <person name="Daims H."/>
            <person name="Horn M."/>
            <person name="Wagner M."/>
            <person name="Jensen G.J."/>
            <person name="Kyrpides N.C."/>
            <person name="Koonin E.V."/>
            <person name="Woyke T."/>
        </authorList>
    </citation>
    <scope>NUCLEOTIDE SEQUENCE</scope>
    <source>
        <strain evidence="2">CTV1</strain>
    </source>
</reference>
<name>A0A1V0SBL5_9VIRU</name>
<dbReference type="SUPFAM" id="SSF47954">
    <property type="entry name" value="Cyclin-like"/>
    <property type="match status" value="1"/>
</dbReference>
<dbReference type="SUPFAM" id="SSF56112">
    <property type="entry name" value="Protein kinase-like (PK-like)"/>
    <property type="match status" value="1"/>
</dbReference>
<dbReference type="PANTHER" id="PTHR44167:SF24">
    <property type="entry name" value="SERINE_THREONINE-PROTEIN KINASE CHK2"/>
    <property type="match status" value="1"/>
</dbReference>
<dbReference type="GO" id="GO:0004674">
    <property type="term" value="F:protein serine/threonine kinase activity"/>
    <property type="evidence" value="ECO:0007669"/>
    <property type="project" value="UniProtKB-KW"/>
</dbReference>
<evidence type="ECO:0000259" key="1">
    <source>
        <dbReference type="PROSITE" id="PS50011"/>
    </source>
</evidence>
<dbReference type="Pfam" id="PF00134">
    <property type="entry name" value="Cyclin_N"/>
    <property type="match status" value="1"/>
</dbReference>
<dbReference type="Gene3D" id="1.10.510.10">
    <property type="entry name" value="Transferase(Phosphotransferase) domain 1"/>
    <property type="match status" value="1"/>
</dbReference>
<dbReference type="InterPro" id="IPR000719">
    <property type="entry name" value="Prot_kinase_dom"/>
</dbReference>
<dbReference type="InterPro" id="IPR008271">
    <property type="entry name" value="Ser/Thr_kinase_AS"/>
</dbReference>
<dbReference type="InterPro" id="IPR036915">
    <property type="entry name" value="Cyclin-like_sf"/>
</dbReference>
<dbReference type="InterPro" id="IPR006671">
    <property type="entry name" value="Cyclin_N"/>
</dbReference>
<keyword evidence="2" id="KW-0418">Kinase</keyword>
<accession>A0A1V0SBL5</accession>
<dbReference type="Gene3D" id="1.10.472.10">
    <property type="entry name" value="Cyclin-like"/>
    <property type="match status" value="1"/>
</dbReference>
<keyword evidence="2" id="KW-0723">Serine/threonine-protein kinase</keyword>
<dbReference type="PANTHER" id="PTHR44167">
    <property type="entry name" value="OVARIAN-SPECIFIC SERINE/THREONINE-PROTEIN KINASE LOK-RELATED"/>
    <property type="match status" value="1"/>
</dbReference>
<feature type="domain" description="Protein kinase" evidence="1">
    <location>
        <begin position="3"/>
        <end position="261"/>
    </location>
</feature>
<dbReference type="PROSITE" id="PS50011">
    <property type="entry name" value="PROTEIN_KINASE_DOM"/>
    <property type="match status" value="1"/>
</dbReference>
<dbReference type="GO" id="GO:0005524">
    <property type="term" value="F:ATP binding"/>
    <property type="evidence" value="ECO:0007669"/>
    <property type="project" value="InterPro"/>
</dbReference>
<dbReference type="PROSITE" id="PS00108">
    <property type="entry name" value="PROTEIN_KINASE_ST"/>
    <property type="match status" value="1"/>
</dbReference>
<proteinExistence type="predicted"/>
<organism evidence="2">
    <name type="scientific">Catovirus CTV1</name>
    <dbReference type="NCBI Taxonomy" id="1977631"/>
    <lineage>
        <taxon>Viruses</taxon>
        <taxon>Varidnaviria</taxon>
        <taxon>Bamfordvirae</taxon>
        <taxon>Nucleocytoviricota</taxon>
        <taxon>Megaviricetes</taxon>
        <taxon>Imitervirales</taxon>
        <taxon>Mimiviridae</taxon>
        <taxon>Klosneuvirinae</taxon>
        <taxon>Catovirus</taxon>
    </lineage>
</organism>
<sequence length="433" mass="51262">MSEKQDSNISNGSYGQVIMKDNNTVIKSTQKFNSNNDYYRQNIQEAVFLSTVVHNHIVKTNKVYLENNQIKIEQEKGEQTLHDYINKTDRGERIVHMKHIFFQLIKVLFFLHKNGYIHGDLKPNNILLSTVDMSVKLIDFGGICSFRLNNNHKSICTPSFCPPEGWKQLNMNCLNSKFDVWSLAMTMYFYITRSYLLDFEDDRTICYVNEFKWSFSKYHHHNIDALKDIIDDGAFVILQKMLMYDPDDRISSDEIYFDEYFSEYEKEQIPKIQYESKFDSTFMQNYTVNEWKQRSNLIDWVYDICVKNEVCGYLVLCVWIIDNYLNKIKKRITSGNIKLLGASSLIICSILLAKKSFNYDCLSEYLPRRMTRSRVQKSVDDIMEKLNFKLYVPTFDLILKTNIKGLDYSKIIKILKEKKYIGVDQNNLWKLYE</sequence>
<dbReference type="InterPro" id="IPR011009">
    <property type="entry name" value="Kinase-like_dom_sf"/>
</dbReference>
<gene>
    <name evidence="2" type="ORF">Catovirus_2_69</name>
</gene>
<evidence type="ECO:0000313" key="2">
    <source>
        <dbReference type="EMBL" id="ARF09120.1"/>
    </source>
</evidence>
<keyword evidence="2" id="KW-0808">Transferase</keyword>
<dbReference type="EMBL" id="KY684084">
    <property type="protein sequence ID" value="ARF09120.1"/>
    <property type="molecule type" value="Genomic_DNA"/>
</dbReference>
<dbReference type="SMART" id="SM00220">
    <property type="entry name" value="S_TKc"/>
    <property type="match status" value="1"/>
</dbReference>